<evidence type="ECO:0000256" key="4">
    <source>
        <dbReference type="ARBA" id="ARBA00022692"/>
    </source>
</evidence>
<proteinExistence type="inferred from homology"/>
<dbReference type="EMBL" id="JAEACQ010000147">
    <property type="protein sequence ID" value="MBL7626704.1"/>
    <property type="molecule type" value="Genomic_DNA"/>
</dbReference>
<dbReference type="SUPFAM" id="SSF52540">
    <property type="entry name" value="P-loop containing nucleoside triphosphate hydrolases"/>
    <property type="match status" value="1"/>
</dbReference>
<evidence type="ECO:0000256" key="2">
    <source>
        <dbReference type="ARBA" id="ARBA00008806"/>
    </source>
</evidence>
<reference evidence="8" key="1">
    <citation type="submission" date="2020-12" db="EMBL/GenBank/DDBJ databases">
        <title>Genomic characterization of non-nitrogen-fixing Frankia strains.</title>
        <authorList>
            <person name="Carlos-Shanley C."/>
            <person name="Guerra T."/>
            <person name="Hahn D."/>
        </authorList>
    </citation>
    <scope>NUCLEOTIDE SEQUENCE</scope>
    <source>
        <strain evidence="8">CN6</strain>
    </source>
</reference>
<sequence>MIRSGGRPPRTTSLGSGGDSLLIPLGIIAAGSVYGLWRFCVRIAGHGVAGYLLFAGLVIVACTVLATLILMARRGRGGAERVRREASARAVTARAAHLRPDLGARATAADAAIRLGALAAGGSPVHTTVEDGCLVVGPARSGKTSGLLAGAVIDWPGPAVATSIRPDLAAWTAAARARAHGPVWVWNPWEPLPFVGQPLRWDPTSDADDPSTALRRGQVLASAAQVGAGTENGSDWRQVSAIVLAAYLHAAALTGASMRDVLAWSADPADPTPVNAIRRAGLATQAWAETLARYSNEDPRMQANIFFGVRIALASLWDPVVLEATCPPAGTGFDPTALLDGGTVYVLGTPSAQQTVGPLTALLVDEIVEVALQRAATAAGGRLAPPLGLLLDEVANIAALPRLPDLFSYGGGSGVFLMAVLQSLNQARRAWGEHSAKAMWDAATYKLVLPGLSDVRDLEDLSRISGEYDEPTASVSTRGGLLTTATAGPDQISVTSRRRRILEPDEIRNARLGTALLLPRSAPPTWIHLRQVERRPDGARLRADHDAYYQYGATTP</sequence>
<keyword evidence="6 7" id="KW-0472">Membrane</keyword>
<dbReference type="InterPro" id="IPR027417">
    <property type="entry name" value="P-loop_NTPase"/>
</dbReference>
<gene>
    <name evidence="8" type="ORF">I7412_05890</name>
</gene>
<dbReference type="AlphaFoldDB" id="A0A937RD55"/>
<evidence type="ECO:0000256" key="6">
    <source>
        <dbReference type="ARBA" id="ARBA00023136"/>
    </source>
</evidence>
<evidence type="ECO:0000256" key="3">
    <source>
        <dbReference type="ARBA" id="ARBA00022475"/>
    </source>
</evidence>
<dbReference type="CDD" id="cd01127">
    <property type="entry name" value="TrwB_TraG_TraD_VirD4"/>
    <property type="match status" value="1"/>
</dbReference>
<evidence type="ECO:0000256" key="7">
    <source>
        <dbReference type="SAM" id="Phobius"/>
    </source>
</evidence>
<comment type="caution">
    <text evidence="8">The sequence shown here is derived from an EMBL/GenBank/DDBJ whole genome shotgun (WGS) entry which is preliminary data.</text>
</comment>
<dbReference type="Proteomes" id="UP000604475">
    <property type="component" value="Unassembled WGS sequence"/>
</dbReference>
<accession>A0A937RD55</accession>
<keyword evidence="4 7" id="KW-0812">Transmembrane</keyword>
<keyword evidence="3" id="KW-1003">Cell membrane</keyword>
<evidence type="ECO:0000313" key="8">
    <source>
        <dbReference type="EMBL" id="MBL7626704.1"/>
    </source>
</evidence>
<evidence type="ECO:0000313" key="9">
    <source>
        <dbReference type="Proteomes" id="UP000604475"/>
    </source>
</evidence>
<dbReference type="PANTHER" id="PTHR37937">
    <property type="entry name" value="CONJUGATIVE TRANSFER: DNA TRANSPORT"/>
    <property type="match status" value="1"/>
</dbReference>
<feature type="transmembrane region" description="Helical" evidence="7">
    <location>
        <begin position="21"/>
        <end position="37"/>
    </location>
</feature>
<name>A0A937RD55_9ACTN</name>
<dbReference type="InterPro" id="IPR051539">
    <property type="entry name" value="T4SS-coupling_protein"/>
</dbReference>
<keyword evidence="9" id="KW-1185">Reference proteome</keyword>
<comment type="subcellular location">
    <subcellularLocation>
        <location evidence="1">Cell membrane</location>
        <topology evidence="1">Multi-pass membrane protein</topology>
    </subcellularLocation>
</comment>
<feature type="transmembrane region" description="Helical" evidence="7">
    <location>
        <begin position="49"/>
        <end position="71"/>
    </location>
</feature>
<dbReference type="GO" id="GO:0005886">
    <property type="term" value="C:plasma membrane"/>
    <property type="evidence" value="ECO:0007669"/>
    <property type="project" value="UniProtKB-SubCell"/>
</dbReference>
<evidence type="ECO:0000256" key="1">
    <source>
        <dbReference type="ARBA" id="ARBA00004651"/>
    </source>
</evidence>
<dbReference type="PANTHER" id="PTHR37937:SF1">
    <property type="entry name" value="CONJUGATIVE TRANSFER: DNA TRANSPORT"/>
    <property type="match status" value="1"/>
</dbReference>
<comment type="similarity">
    <text evidence="2">Belongs to the VirD4/TraG family.</text>
</comment>
<dbReference type="Gene3D" id="3.40.50.300">
    <property type="entry name" value="P-loop containing nucleotide triphosphate hydrolases"/>
    <property type="match status" value="1"/>
</dbReference>
<dbReference type="RefSeq" id="WP_203031277.1">
    <property type="nucleotide sequence ID" value="NZ_JADWYW010001029.1"/>
</dbReference>
<dbReference type="Pfam" id="PF02534">
    <property type="entry name" value="T4SS-DNA_transf"/>
    <property type="match status" value="1"/>
</dbReference>
<evidence type="ECO:0000256" key="5">
    <source>
        <dbReference type="ARBA" id="ARBA00022989"/>
    </source>
</evidence>
<keyword evidence="5 7" id="KW-1133">Transmembrane helix</keyword>
<organism evidence="8 9">
    <name type="scientific">Frankia nepalensis</name>
    <dbReference type="NCBI Taxonomy" id="1836974"/>
    <lineage>
        <taxon>Bacteria</taxon>
        <taxon>Bacillati</taxon>
        <taxon>Actinomycetota</taxon>
        <taxon>Actinomycetes</taxon>
        <taxon>Frankiales</taxon>
        <taxon>Frankiaceae</taxon>
        <taxon>Frankia</taxon>
    </lineage>
</organism>
<dbReference type="InterPro" id="IPR003688">
    <property type="entry name" value="TraG/VirD4"/>
</dbReference>
<protein>
    <submittedName>
        <fullName evidence="8">Type IV secretory system conjugative DNA transfer family protein</fullName>
    </submittedName>
</protein>